<reference evidence="12 13" key="1">
    <citation type="journal article" date="2023" name="Elife">
        <title>Identification of key yeast species and microbe-microbe interactions impacting larval growth of Drosophila in the wild.</title>
        <authorList>
            <person name="Mure A."/>
            <person name="Sugiura Y."/>
            <person name="Maeda R."/>
            <person name="Honda K."/>
            <person name="Sakurai N."/>
            <person name="Takahashi Y."/>
            <person name="Watada M."/>
            <person name="Katoh T."/>
            <person name="Gotoh A."/>
            <person name="Gotoh Y."/>
            <person name="Taniguchi I."/>
            <person name="Nakamura K."/>
            <person name="Hayashi T."/>
            <person name="Katayama T."/>
            <person name="Uemura T."/>
            <person name="Hattori Y."/>
        </authorList>
    </citation>
    <scope>NUCLEOTIDE SEQUENCE [LARGE SCALE GENOMIC DNA]</scope>
    <source>
        <strain evidence="12 13">SB-73</strain>
    </source>
</reference>
<evidence type="ECO:0000259" key="11">
    <source>
        <dbReference type="PROSITE" id="PS50011"/>
    </source>
</evidence>
<evidence type="ECO:0000256" key="4">
    <source>
        <dbReference type="ARBA" id="ARBA00022741"/>
    </source>
</evidence>
<evidence type="ECO:0000256" key="3">
    <source>
        <dbReference type="ARBA" id="ARBA00022679"/>
    </source>
</evidence>
<dbReference type="InterPro" id="IPR000719">
    <property type="entry name" value="Prot_kinase_dom"/>
</dbReference>
<feature type="compositionally biased region" description="Basic residues" evidence="10">
    <location>
        <begin position="399"/>
        <end position="409"/>
    </location>
</feature>
<proteinExistence type="predicted"/>
<dbReference type="PROSITE" id="PS00108">
    <property type="entry name" value="PROTEIN_KINASE_ST"/>
    <property type="match status" value="1"/>
</dbReference>
<dbReference type="InterPro" id="IPR017441">
    <property type="entry name" value="Protein_kinase_ATP_BS"/>
</dbReference>
<feature type="compositionally biased region" description="Polar residues" evidence="10">
    <location>
        <begin position="457"/>
        <end position="479"/>
    </location>
</feature>
<evidence type="ECO:0000256" key="7">
    <source>
        <dbReference type="ARBA" id="ARBA00047899"/>
    </source>
</evidence>
<dbReference type="EC" id="2.7.11.1" evidence="1"/>
<feature type="binding site" evidence="9">
    <location>
        <position position="85"/>
    </location>
    <ligand>
        <name>ATP</name>
        <dbReference type="ChEBI" id="CHEBI:30616"/>
    </ligand>
</feature>
<gene>
    <name evidence="12" type="ORF">DASB73_023750</name>
</gene>
<dbReference type="Proteomes" id="UP001362899">
    <property type="component" value="Unassembled WGS sequence"/>
</dbReference>
<dbReference type="PROSITE" id="PS50011">
    <property type="entry name" value="PROTEIN_KINASE_DOM"/>
    <property type="match status" value="1"/>
</dbReference>
<keyword evidence="3" id="KW-0808">Transferase</keyword>
<keyword evidence="6 9" id="KW-0067">ATP-binding</keyword>
<feature type="domain" description="Protein kinase" evidence="11">
    <location>
        <begin position="56"/>
        <end position="351"/>
    </location>
</feature>
<feature type="region of interest" description="Disordered" evidence="10">
    <location>
        <begin position="617"/>
        <end position="711"/>
    </location>
</feature>
<organism evidence="12 13">
    <name type="scientific">Starmerella bacillaris</name>
    <name type="common">Yeast</name>
    <name type="synonym">Candida zemplinina</name>
    <dbReference type="NCBI Taxonomy" id="1247836"/>
    <lineage>
        <taxon>Eukaryota</taxon>
        <taxon>Fungi</taxon>
        <taxon>Dikarya</taxon>
        <taxon>Ascomycota</taxon>
        <taxon>Saccharomycotina</taxon>
        <taxon>Dipodascomycetes</taxon>
        <taxon>Dipodascales</taxon>
        <taxon>Trichomonascaceae</taxon>
        <taxon>Starmerella</taxon>
    </lineage>
</organism>
<evidence type="ECO:0000256" key="2">
    <source>
        <dbReference type="ARBA" id="ARBA00022527"/>
    </source>
</evidence>
<feature type="compositionally biased region" description="Basic and acidic residues" evidence="10">
    <location>
        <begin position="555"/>
        <end position="564"/>
    </location>
</feature>
<dbReference type="GO" id="GO:0042149">
    <property type="term" value="P:cellular response to glucose starvation"/>
    <property type="evidence" value="ECO:0007669"/>
    <property type="project" value="UniProtKB-ARBA"/>
</dbReference>
<dbReference type="PROSITE" id="PS00107">
    <property type="entry name" value="PROTEIN_KINASE_ATP"/>
    <property type="match status" value="1"/>
</dbReference>
<dbReference type="GO" id="GO:0050793">
    <property type="term" value="P:regulation of developmental process"/>
    <property type="evidence" value="ECO:0007669"/>
    <property type="project" value="UniProtKB-ARBA"/>
</dbReference>
<dbReference type="GO" id="GO:0005524">
    <property type="term" value="F:ATP binding"/>
    <property type="evidence" value="ECO:0007669"/>
    <property type="project" value="UniProtKB-UniRule"/>
</dbReference>
<dbReference type="GO" id="GO:0005737">
    <property type="term" value="C:cytoplasm"/>
    <property type="evidence" value="ECO:0007669"/>
    <property type="project" value="TreeGrafter"/>
</dbReference>
<dbReference type="CDD" id="cd14008">
    <property type="entry name" value="STKc_LKB1_CaMKK"/>
    <property type="match status" value="1"/>
</dbReference>
<keyword evidence="2 12" id="KW-0723">Serine/threonine-protein kinase</keyword>
<feature type="compositionally biased region" description="Polar residues" evidence="10">
    <location>
        <begin position="617"/>
        <end position="641"/>
    </location>
</feature>
<name>A0AAV5RK20_STABA</name>
<keyword evidence="4 9" id="KW-0547">Nucleotide-binding</keyword>
<keyword evidence="13" id="KW-1185">Reference proteome</keyword>
<dbReference type="Gene3D" id="3.30.200.20">
    <property type="entry name" value="Phosphorylase Kinase, domain 1"/>
    <property type="match status" value="1"/>
</dbReference>
<dbReference type="FunFam" id="1.10.510.10:FF:000571">
    <property type="entry name" value="Maternal embryonic leucine zipper kinase"/>
    <property type="match status" value="1"/>
</dbReference>
<feature type="region of interest" description="Disordered" evidence="10">
    <location>
        <begin position="399"/>
        <end position="420"/>
    </location>
</feature>
<evidence type="ECO:0000313" key="12">
    <source>
        <dbReference type="EMBL" id="GMM51417.1"/>
    </source>
</evidence>
<protein>
    <recommendedName>
        <fullName evidence="1">non-specific serine/threonine protein kinase</fullName>
        <ecNumber evidence="1">2.7.11.1</ecNumber>
    </recommendedName>
</protein>
<dbReference type="InterPro" id="IPR008271">
    <property type="entry name" value="Ser/Thr_kinase_AS"/>
</dbReference>
<feature type="compositionally biased region" description="Low complexity" evidence="10">
    <location>
        <begin position="441"/>
        <end position="456"/>
    </location>
</feature>
<comment type="catalytic activity">
    <reaction evidence="8">
        <text>L-seryl-[protein] + ATP = O-phospho-L-seryl-[protein] + ADP + H(+)</text>
        <dbReference type="Rhea" id="RHEA:17989"/>
        <dbReference type="Rhea" id="RHEA-COMP:9863"/>
        <dbReference type="Rhea" id="RHEA-COMP:11604"/>
        <dbReference type="ChEBI" id="CHEBI:15378"/>
        <dbReference type="ChEBI" id="CHEBI:29999"/>
        <dbReference type="ChEBI" id="CHEBI:30616"/>
        <dbReference type="ChEBI" id="CHEBI:83421"/>
        <dbReference type="ChEBI" id="CHEBI:456216"/>
        <dbReference type="EC" id="2.7.11.1"/>
    </reaction>
</comment>
<evidence type="ECO:0000313" key="13">
    <source>
        <dbReference type="Proteomes" id="UP001362899"/>
    </source>
</evidence>
<dbReference type="EMBL" id="BTGC01000005">
    <property type="protein sequence ID" value="GMM51417.1"/>
    <property type="molecule type" value="Genomic_DNA"/>
</dbReference>
<dbReference type="Gene3D" id="1.10.510.10">
    <property type="entry name" value="Transferase(Phosphotransferase) domain 1"/>
    <property type="match status" value="1"/>
</dbReference>
<dbReference type="GO" id="GO:0035556">
    <property type="term" value="P:intracellular signal transduction"/>
    <property type="evidence" value="ECO:0007669"/>
    <property type="project" value="TreeGrafter"/>
</dbReference>
<accession>A0AAV5RK20</accession>
<feature type="compositionally biased region" description="Low complexity" evidence="10">
    <location>
        <begin position="480"/>
        <end position="493"/>
    </location>
</feature>
<dbReference type="GO" id="GO:0001558">
    <property type="term" value="P:regulation of cell growth"/>
    <property type="evidence" value="ECO:0007669"/>
    <property type="project" value="UniProtKB-ARBA"/>
</dbReference>
<dbReference type="FunFam" id="3.30.200.20:FF:000206">
    <property type="entry name" value="Serine/threonine-protein kinase Ssp1"/>
    <property type="match status" value="1"/>
</dbReference>
<feature type="region of interest" description="Disordered" evidence="10">
    <location>
        <begin position="441"/>
        <end position="493"/>
    </location>
</feature>
<dbReference type="SMART" id="SM00220">
    <property type="entry name" value="S_TKc"/>
    <property type="match status" value="1"/>
</dbReference>
<feature type="compositionally biased region" description="Basic and acidic residues" evidence="10">
    <location>
        <begin position="578"/>
        <end position="594"/>
    </location>
</feature>
<dbReference type="InterPro" id="IPR011009">
    <property type="entry name" value="Kinase-like_dom_sf"/>
</dbReference>
<comment type="catalytic activity">
    <reaction evidence="7">
        <text>L-threonyl-[protein] + ATP = O-phospho-L-threonyl-[protein] + ADP + H(+)</text>
        <dbReference type="Rhea" id="RHEA:46608"/>
        <dbReference type="Rhea" id="RHEA-COMP:11060"/>
        <dbReference type="Rhea" id="RHEA-COMP:11605"/>
        <dbReference type="ChEBI" id="CHEBI:15378"/>
        <dbReference type="ChEBI" id="CHEBI:30013"/>
        <dbReference type="ChEBI" id="CHEBI:30616"/>
        <dbReference type="ChEBI" id="CHEBI:61977"/>
        <dbReference type="ChEBI" id="CHEBI:456216"/>
        <dbReference type="EC" id="2.7.11.1"/>
    </reaction>
</comment>
<evidence type="ECO:0000256" key="10">
    <source>
        <dbReference type="SAM" id="MobiDB-lite"/>
    </source>
</evidence>
<evidence type="ECO:0000256" key="8">
    <source>
        <dbReference type="ARBA" id="ARBA00048679"/>
    </source>
</evidence>
<dbReference type="AlphaFoldDB" id="A0AAV5RK20"/>
<evidence type="ECO:0000256" key="6">
    <source>
        <dbReference type="ARBA" id="ARBA00022840"/>
    </source>
</evidence>
<evidence type="ECO:0000256" key="5">
    <source>
        <dbReference type="ARBA" id="ARBA00022777"/>
    </source>
</evidence>
<evidence type="ECO:0000256" key="9">
    <source>
        <dbReference type="PROSITE-ProRule" id="PRU10141"/>
    </source>
</evidence>
<dbReference type="Pfam" id="PF00069">
    <property type="entry name" value="Pkinase"/>
    <property type="match status" value="1"/>
</dbReference>
<feature type="region of interest" description="Disordered" evidence="10">
    <location>
        <begin position="555"/>
        <end position="594"/>
    </location>
</feature>
<keyword evidence="5 12" id="KW-0418">Kinase</keyword>
<dbReference type="SUPFAM" id="SSF56112">
    <property type="entry name" value="Protein kinase-like (PK-like)"/>
    <property type="match status" value="1"/>
</dbReference>
<feature type="compositionally biased region" description="Low complexity" evidence="10">
    <location>
        <begin position="659"/>
        <end position="672"/>
    </location>
</feature>
<evidence type="ECO:0000256" key="1">
    <source>
        <dbReference type="ARBA" id="ARBA00012513"/>
    </source>
</evidence>
<dbReference type="PANTHER" id="PTHR24346">
    <property type="entry name" value="MAP/MICROTUBULE AFFINITY-REGULATING KINASE"/>
    <property type="match status" value="1"/>
</dbReference>
<sequence>MQRKLPAIKTEFRDSRGDLNSPFVADGLDEGTPVKETNRISIKYNPISGRKKLNTYEIIKELGRGEYGRVKLGYDAEQNMYVAIKLLNRKDKPRLGRSVSTSSEEKVHREIAILKKCSHPNIVRLLEVLDDESSRKIYLVFEYCAKGEIKWQKANGGPKLTREEARCVARDVALGLEYLHANGIIHRDIKPANLLISADDIVKISDFGVSFAVTGETNGHTELELTKTVGTPAFFSPELCVPTEFNDQGERITPPINDRVDVWAFGVTLYCLIYGELPFEADNEYELFSVITKCELEFPGDNDDGRFENDNESYAEADQDLLVANDLLRKLLTKDPNKRPSISEIKNHPWFCKYLTLQQRQSFLRSCPSNSIKVSNEDVNEAIQGVSIKSLIKKGLSRIAGHMKPKSRSRASSTTTLNKILDHKDSKESIDFSKILSRSRSRSLSSSNKSSTTNVSQERVTPTSPGQSRESTATPSPVGSKNHSSLSLSSSKLGLKSRSLIPESFKTTPNINKSGMSDVTLKGYNGVDNNAPKHQLFKSRDSDVICNDQVLDNSSERHLSDSRFDQSSGHHSHYSHQRVLDHESDQHSFASDTDHSLDSVKIPYHHIYYNSSEVDSLKPATSNISGHSKGSNRSTTSSKFQHTVPGSPKKIFQSKTSLDNSSFLDQSSASSDSSDEELMIVVGRDRGRPYMRNSSQPTLSRPDVLGEPVSQ</sequence>
<dbReference type="GO" id="GO:0004674">
    <property type="term" value="F:protein serine/threonine kinase activity"/>
    <property type="evidence" value="ECO:0007669"/>
    <property type="project" value="UniProtKB-KW"/>
</dbReference>
<dbReference type="PANTHER" id="PTHR24346:SF77">
    <property type="entry name" value="SERINE THREONINE PROTEIN KINASE"/>
    <property type="match status" value="1"/>
</dbReference>
<comment type="caution">
    <text evidence="12">The sequence shown here is derived from an EMBL/GenBank/DDBJ whole genome shotgun (WGS) entry which is preliminary data.</text>
</comment>